<dbReference type="SUPFAM" id="SSF48452">
    <property type="entry name" value="TPR-like"/>
    <property type="match status" value="1"/>
</dbReference>
<feature type="domain" description="Glycosyltransferase 2-like" evidence="2">
    <location>
        <begin position="113"/>
        <end position="201"/>
    </location>
</feature>
<dbReference type="Pfam" id="PF13181">
    <property type="entry name" value="TPR_8"/>
    <property type="match status" value="1"/>
</dbReference>
<dbReference type="InterPro" id="IPR019734">
    <property type="entry name" value="TPR_rpt"/>
</dbReference>
<evidence type="ECO:0000256" key="1">
    <source>
        <dbReference type="PROSITE-ProRule" id="PRU00339"/>
    </source>
</evidence>
<evidence type="ECO:0000259" key="2">
    <source>
        <dbReference type="Pfam" id="PF00535"/>
    </source>
</evidence>
<dbReference type="Pfam" id="PF00535">
    <property type="entry name" value="Glycos_transf_2"/>
    <property type="match status" value="1"/>
</dbReference>
<dbReference type="PANTHER" id="PTHR43630">
    <property type="entry name" value="POLY-BETA-1,6-N-ACETYL-D-GLUCOSAMINE SYNTHASE"/>
    <property type="match status" value="1"/>
</dbReference>
<dbReference type="PANTHER" id="PTHR43630:SF2">
    <property type="entry name" value="GLYCOSYLTRANSFERASE"/>
    <property type="match status" value="1"/>
</dbReference>
<dbReference type="Gene3D" id="3.90.550.10">
    <property type="entry name" value="Spore Coat Polysaccharide Biosynthesis Protein SpsA, Chain A"/>
    <property type="match status" value="1"/>
</dbReference>
<dbReference type="InterPro" id="IPR001173">
    <property type="entry name" value="Glyco_trans_2-like"/>
</dbReference>
<keyword evidence="3" id="KW-0808">Transferase</keyword>
<proteinExistence type="predicted"/>
<protein>
    <submittedName>
        <fullName evidence="3">Glycosyltransferase</fullName>
        <ecNumber evidence="3">2.4.-.-</ecNumber>
    </submittedName>
</protein>
<accession>A0ABS5CKN8</accession>
<dbReference type="RefSeq" id="WP_210663617.1">
    <property type="nucleotide sequence ID" value="NZ_JAGKSP010000018.1"/>
</dbReference>
<gene>
    <name evidence="3" type="ORF">I8J30_27400</name>
</gene>
<keyword evidence="1" id="KW-0802">TPR repeat</keyword>
<dbReference type="SUPFAM" id="SSF53448">
    <property type="entry name" value="Nucleotide-diphospho-sugar transferases"/>
    <property type="match status" value="1"/>
</dbReference>
<dbReference type="PROSITE" id="PS50005">
    <property type="entry name" value="TPR"/>
    <property type="match status" value="1"/>
</dbReference>
<dbReference type="Gene3D" id="1.25.40.10">
    <property type="entry name" value="Tetratricopeptide repeat domain"/>
    <property type="match status" value="1"/>
</dbReference>
<comment type="caution">
    <text evidence="3">The sequence shown here is derived from an EMBL/GenBank/DDBJ whole genome shotgun (WGS) entry which is preliminary data.</text>
</comment>
<name>A0ABS5CKN8_9BACL</name>
<dbReference type="CDD" id="cd02511">
    <property type="entry name" value="Beta4Glucosyltransferase"/>
    <property type="match status" value="1"/>
</dbReference>
<dbReference type="EMBL" id="JAGKSP010000018">
    <property type="protein sequence ID" value="MBP3966437.1"/>
    <property type="molecule type" value="Genomic_DNA"/>
</dbReference>
<dbReference type="InterPro" id="IPR029044">
    <property type="entry name" value="Nucleotide-diphossugar_trans"/>
</dbReference>
<organism evidence="3 4">
    <name type="scientific">Paenibacillus lignilyticus</name>
    <dbReference type="NCBI Taxonomy" id="1172615"/>
    <lineage>
        <taxon>Bacteria</taxon>
        <taxon>Bacillati</taxon>
        <taxon>Bacillota</taxon>
        <taxon>Bacilli</taxon>
        <taxon>Bacillales</taxon>
        <taxon>Paenibacillaceae</taxon>
        <taxon>Paenibacillus</taxon>
    </lineage>
</organism>
<evidence type="ECO:0000313" key="4">
    <source>
        <dbReference type="Proteomes" id="UP000673394"/>
    </source>
</evidence>
<sequence>MNQATDRKQSASNAIRQALTARKFKLAEKLALDSLRSQPLLAQNWVFLGEALLHQGCVQEAGHAFERGSVLDPQAQWGSEVQKVLAGKPPGDKREDLAELWQLQPAVTVAAAIMTRNEARCIVRCVNSLQDAVDEIIIIDSDSTDGTIELVEHMPKVKIIRSVALNDDFAWKRNQALPHIKSDWVLWVDADEWLFQEDIGAVRLAASMFHDRFQHTVLNVCQVNQIQGKISADYANPRMFPLNRGLHYYGRVHEQVVIEGEDMYDNRMMRRPVRIRLHHDGYEPAIMGQQNKLERNLRLLKLMVEQEPDNPGWLLYYGRETLATGDIEKAKALFLEAERLAPGKPNFGRLLDVLMYLNKIYMSTKDYEQAQRVCLRALEVQPNFPDAKYHLAKAKMRQAGVLLQQAERSLKESKEAFRTYRGTVTADAAIADWKADLALADLTAIAGKQAEAKAQYEQILGRHPELNMVLKKLAGMNNE</sequence>
<dbReference type="InterPro" id="IPR011990">
    <property type="entry name" value="TPR-like_helical_dom_sf"/>
</dbReference>
<evidence type="ECO:0000313" key="3">
    <source>
        <dbReference type="EMBL" id="MBP3966437.1"/>
    </source>
</evidence>
<keyword evidence="3" id="KW-0328">Glycosyltransferase</keyword>
<keyword evidence="4" id="KW-1185">Reference proteome</keyword>
<dbReference type="Proteomes" id="UP000673394">
    <property type="component" value="Unassembled WGS sequence"/>
</dbReference>
<dbReference type="EC" id="2.4.-.-" evidence="3"/>
<reference evidence="3 4" key="1">
    <citation type="submission" date="2021-04" db="EMBL/GenBank/DDBJ databases">
        <title>Paenibacillus sp. DLE-14 whole genome sequence.</title>
        <authorList>
            <person name="Ham Y.J."/>
        </authorList>
    </citation>
    <scope>NUCLEOTIDE SEQUENCE [LARGE SCALE GENOMIC DNA]</scope>
    <source>
        <strain evidence="3 4">DLE-14</strain>
    </source>
</reference>
<dbReference type="GO" id="GO:0016757">
    <property type="term" value="F:glycosyltransferase activity"/>
    <property type="evidence" value="ECO:0007669"/>
    <property type="project" value="UniProtKB-KW"/>
</dbReference>
<feature type="repeat" description="TPR" evidence="1">
    <location>
        <begin position="351"/>
        <end position="384"/>
    </location>
</feature>